<name>A0ABR3JEJ8_9AGAR</name>
<keyword evidence="2" id="KW-1185">Reference proteome</keyword>
<comment type="caution">
    <text evidence="1">The sequence shown here is derived from an EMBL/GenBank/DDBJ whole genome shotgun (WGS) entry which is preliminary data.</text>
</comment>
<proteinExistence type="predicted"/>
<sequence length="58" mass="6090">MIRLRKGTSSTAFVLANGFDILNGVQEITVPAVTPGDDYSIVLFGDSGNFSPAFAIVV</sequence>
<reference evidence="2" key="1">
    <citation type="submission" date="2024-06" db="EMBL/GenBank/DDBJ databases">
        <title>Multi-omics analyses provide insights into the biosynthesis of the anticancer antibiotic pleurotin in Hohenbuehelia grisea.</title>
        <authorList>
            <person name="Weaver J.A."/>
            <person name="Alberti F."/>
        </authorList>
    </citation>
    <scope>NUCLEOTIDE SEQUENCE [LARGE SCALE GENOMIC DNA]</scope>
    <source>
        <strain evidence="2">T-177</strain>
    </source>
</reference>
<accession>A0ABR3JEJ8</accession>
<protein>
    <submittedName>
        <fullName evidence="1">Uncharacterized protein</fullName>
    </submittedName>
</protein>
<organism evidence="1 2">
    <name type="scientific">Hohenbuehelia grisea</name>
    <dbReference type="NCBI Taxonomy" id="104357"/>
    <lineage>
        <taxon>Eukaryota</taxon>
        <taxon>Fungi</taxon>
        <taxon>Dikarya</taxon>
        <taxon>Basidiomycota</taxon>
        <taxon>Agaricomycotina</taxon>
        <taxon>Agaricomycetes</taxon>
        <taxon>Agaricomycetidae</taxon>
        <taxon>Agaricales</taxon>
        <taxon>Pleurotineae</taxon>
        <taxon>Pleurotaceae</taxon>
        <taxon>Hohenbuehelia</taxon>
    </lineage>
</organism>
<evidence type="ECO:0000313" key="2">
    <source>
        <dbReference type="Proteomes" id="UP001556367"/>
    </source>
</evidence>
<gene>
    <name evidence="1" type="ORF">HGRIS_005288</name>
</gene>
<dbReference type="EMBL" id="JASNQZ010000008">
    <property type="protein sequence ID" value="KAL0954151.1"/>
    <property type="molecule type" value="Genomic_DNA"/>
</dbReference>
<evidence type="ECO:0000313" key="1">
    <source>
        <dbReference type="EMBL" id="KAL0954151.1"/>
    </source>
</evidence>
<dbReference type="Proteomes" id="UP001556367">
    <property type="component" value="Unassembled WGS sequence"/>
</dbReference>